<dbReference type="Gene3D" id="2.40.10.10">
    <property type="entry name" value="Trypsin-like serine proteases"/>
    <property type="match status" value="1"/>
</dbReference>
<evidence type="ECO:0000256" key="3">
    <source>
        <dbReference type="SAM" id="SignalP"/>
    </source>
</evidence>
<reference evidence="6" key="1">
    <citation type="journal article" date="2019" name="Int. J. Syst. Evol. Microbiol.">
        <title>The Global Catalogue of Microorganisms (GCM) 10K type strain sequencing project: providing services to taxonomists for standard genome sequencing and annotation.</title>
        <authorList>
            <consortium name="The Broad Institute Genomics Platform"/>
            <consortium name="The Broad Institute Genome Sequencing Center for Infectious Disease"/>
            <person name="Wu L."/>
            <person name="Ma J."/>
        </authorList>
    </citation>
    <scope>NUCLEOTIDE SEQUENCE [LARGE SCALE GENOMIC DNA]</scope>
    <source>
        <strain evidence="6">CECT 7398</strain>
    </source>
</reference>
<dbReference type="InterPro" id="IPR001254">
    <property type="entry name" value="Trypsin_dom"/>
</dbReference>
<organism evidence="5 6">
    <name type="scientific">Vibrio ostreicida</name>
    <dbReference type="NCBI Taxonomy" id="526588"/>
    <lineage>
        <taxon>Bacteria</taxon>
        <taxon>Pseudomonadati</taxon>
        <taxon>Pseudomonadota</taxon>
        <taxon>Gammaproteobacteria</taxon>
        <taxon>Vibrionales</taxon>
        <taxon>Vibrionaceae</taxon>
        <taxon>Vibrio</taxon>
    </lineage>
</organism>
<evidence type="ECO:0000313" key="6">
    <source>
        <dbReference type="Proteomes" id="UP001238540"/>
    </source>
</evidence>
<evidence type="ECO:0000313" key="5">
    <source>
        <dbReference type="EMBL" id="MDN3612398.1"/>
    </source>
</evidence>
<gene>
    <name evidence="5" type="ORF">QWZ16_22630</name>
</gene>
<keyword evidence="6" id="KW-1185">Reference proteome</keyword>
<evidence type="ECO:0000259" key="4">
    <source>
        <dbReference type="PROSITE" id="PS50240"/>
    </source>
</evidence>
<dbReference type="InterPro" id="IPR018114">
    <property type="entry name" value="TRYPSIN_HIS"/>
</dbReference>
<dbReference type="SUPFAM" id="SSF50494">
    <property type="entry name" value="Trypsin-like serine proteases"/>
    <property type="match status" value="1"/>
</dbReference>
<dbReference type="GO" id="GO:0006508">
    <property type="term" value="P:proteolysis"/>
    <property type="evidence" value="ECO:0007669"/>
    <property type="project" value="UniProtKB-KW"/>
</dbReference>
<dbReference type="InterPro" id="IPR001314">
    <property type="entry name" value="Peptidase_S1A"/>
</dbReference>
<proteinExistence type="predicted"/>
<keyword evidence="3" id="KW-0732">Signal</keyword>
<dbReference type="SMART" id="SM00020">
    <property type="entry name" value="Tryp_SPc"/>
    <property type="match status" value="1"/>
</dbReference>
<dbReference type="GO" id="GO:0008233">
    <property type="term" value="F:peptidase activity"/>
    <property type="evidence" value="ECO:0007669"/>
    <property type="project" value="UniProtKB-KW"/>
</dbReference>
<dbReference type="PROSITE" id="PS00135">
    <property type="entry name" value="TRYPSIN_SER"/>
    <property type="match status" value="1"/>
</dbReference>
<dbReference type="InterPro" id="IPR033116">
    <property type="entry name" value="TRYPSIN_SER"/>
</dbReference>
<keyword evidence="2 5" id="KW-0645">Protease</keyword>
<feature type="chain" id="PRO_5045172841" evidence="3">
    <location>
        <begin position="24"/>
        <end position="344"/>
    </location>
</feature>
<dbReference type="InterPro" id="IPR051487">
    <property type="entry name" value="Ser/Thr_Proteases_Immune/Dev"/>
</dbReference>
<evidence type="ECO:0000256" key="2">
    <source>
        <dbReference type="RuleBase" id="RU363034"/>
    </source>
</evidence>
<sequence>MKMLVKVLPLSLLFCGYSSLSQSAEISPFIVNGSYTSVTTYPSFVSLFIDMRKYNNTYSAGSYCGGTLLDQQHVLTAAHCVDDIENQLFTAVVPKLQFESSFPYTAEGVMVSEIYYKSSYDEDQLIDDIAILKLTKKIPTVSSADYVQLPDTGDSARYRNTAEAFYAVGHGDTQPDFDNQSYLASTQLEYVSAAICGQEYKRNPNDNLCMGSSTVGTNNLDNAVCQGDSGGPLYWYNGGQYKQVGITSFGPGEQLSSVGCGDPKVIANSVFTEVLDHKSWIESVVAGSETPKVQATESARTAYLNGEVSVTTSSNSGSSGGGSFGVVSLFLIMSGFLRRGRNVA</sequence>
<protein>
    <submittedName>
        <fullName evidence="5">Serine protease</fullName>
    </submittedName>
</protein>
<dbReference type="Proteomes" id="UP001238540">
    <property type="component" value="Unassembled WGS sequence"/>
</dbReference>
<name>A0ABT8C232_9VIBR</name>
<accession>A0ABT8C232</accession>
<dbReference type="InterPro" id="IPR009003">
    <property type="entry name" value="Peptidase_S1_PA"/>
</dbReference>
<dbReference type="PROSITE" id="PS00134">
    <property type="entry name" value="TRYPSIN_HIS"/>
    <property type="match status" value="1"/>
</dbReference>
<keyword evidence="2" id="KW-0720">Serine protease</keyword>
<dbReference type="PRINTS" id="PR00722">
    <property type="entry name" value="CHYMOTRYPSIN"/>
</dbReference>
<dbReference type="Pfam" id="PF00089">
    <property type="entry name" value="Trypsin"/>
    <property type="match status" value="1"/>
</dbReference>
<dbReference type="RefSeq" id="WP_170883511.1">
    <property type="nucleotide sequence ID" value="NZ_JABEYA020000010.1"/>
</dbReference>
<dbReference type="PANTHER" id="PTHR24256">
    <property type="entry name" value="TRYPTASE-RELATED"/>
    <property type="match status" value="1"/>
</dbReference>
<dbReference type="EMBL" id="JAUFQC010000027">
    <property type="protein sequence ID" value="MDN3612398.1"/>
    <property type="molecule type" value="Genomic_DNA"/>
</dbReference>
<dbReference type="CDD" id="cd00190">
    <property type="entry name" value="Tryp_SPc"/>
    <property type="match status" value="1"/>
</dbReference>
<keyword evidence="2" id="KW-0378">Hydrolase</keyword>
<feature type="domain" description="Peptidase S1" evidence="4">
    <location>
        <begin position="30"/>
        <end position="286"/>
    </location>
</feature>
<feature type="signal peptide" evidence="3">
    <location>
        <begin position="1"/>
        <end position="23"/>
    </location>
</feature>
<comment type="caution">
    <text evidence="5">The sequence shown here is derived from an EMBL/GenBank/DDBJ whole genome shotgun (WGS) entry which is preliminary data.</text>
</comment>
<evidence type="ECO:0000256" key="1">
    <source>
        <dbReference type="ARBA" id="ARBA00023157"/>
    </source>
</evidence>
<keyword evidence="1" id="KW-1015">Disulfide bond</keyword>
<dbReference type="PROSITE" id="PS50240">
    <property type="entry name" value="TRYPSIN_DOM"/>
    <property type="match status" value="1"/>
</dbReference>
<dbReference type="InterPro" id="IPR043504">
    <property type="entry name" value="Peptidase_S1_PA_chymotrypsin"/>
</dbReference>